<keyword evidence="4" id="KW-1185">Reference proteome</keyword>
<evidence type="ECO:0000256" key="1">
    <source>
        <dbReference type="SAM" id="Coils"/>
    </source>
</evidence>
<evidence type="ECO:0000313" key="4">
    <source>
        <dbReference type="Proteomes" id="UP001218218"/>
    </source>
</evidence>
<reference evidence="3" key="1">
    <citation type="submission" date="2023-03" db="EMBL/GenBank/DDBJ databases">
        <title>Massive genome expansion in bonnet fungi (Mycena s.s.) driven by repeated elements and novel gene families across ecological guilds.</title>
        <authorList>
            <consortium name="Lawrence Berkeley National Laboratory"/>
            <person name="Harder C.B."/>
            <person name="Miyauchi S."/>
            <person name="Viragh M."/>
            <person name="Kuo A."/>
            <person name="Thoen E."/>
            <person name="Andreopoulos B."/>
            <person name="Lu D."/>
            <person name="Skrede I."/>
            <person name="Drula E."/>
            <person name="Henrissat B."/>
            <person name="Morin E."/>
            <person name="Kohler A."/>
            <person name="Barry K."/>
            <person name="LaButti K."/>
            <person name="Morin E."/>
            <person name="Salamov A."/>
            <person name="Lipzen A."/>
            <person name="Mereny Z."/>
            <person name="Hegedus B."/>
            <person name="Baldrian P."/>
            <person name="Stursova M."/>
            <person name="Weitz H."/>
            <person name="Taylor A."/>
            <person name="Grigoriev I.V."/>
            <person name="Nagy L.G."/>
            <person name="Martin F."/>
            <person name="Kauserud H."/>
        </authorList>
    </citation>
    <scope>NUCLEOTIDE SEQUENCE</scope>
    <source>
        <strain evidence="3">CBHHK002</strain>
    </source>
</reference>
<comment type="caution">
    <text evidence="3">The sequence shown here is derived from an EMBL/GenBank/DDBJ whole genome shotgun (WGS) entry which is preliminary data.</text>
</comment>
<feature type="coiled-coil region" evidence="1">
    <location>
        <begin position="142"/>
        <end position="190"/>
    </location>
</feature>
<dbReference type="EMBL" id="JARIHO010000008">
    <property type="protein sequence ID" value="KAJ7356918.1"/>
    <property type="molecule type" value="Genomic_DNA"/>
</dbReference>
<organism evidence="3 4">
    <name type="scientific">Mycena albidolilacea</name>
    <dbReference type="NCBI Taxonomy" id="1033008"/>
    <lineage>
        <taxon>Eukaryota</taxon>
        <taxon>Fungi</taxon>
        <taxon>Dikarya</taxon>
        <taxon>Basidiomycota</taxon>
        <taxon>Agaricomycotina</taxon>
        <taxon>Agaricomycetes</taxon>
        <taxon>Agaricomycetidae</taxon>
        <taxon>Agaricales</taxon>
        <taxon>Marasmiineae</taxon>
        <taxon>Mycenaceae</taxon>
        <taxon>Mycena</taxon>
    </lineage>
</organism>
<proteinExistence type="predicted"/>
<keyword evidence="1" id="KW-0175">Coiled coil</keyword>
<feature type="region of interest" description="Disordered" evidence="2">
    <location>
        <begin position="99"/>
        <end position="118"/>
    </location>
</feature>
<feature type="region of interest" description="Disordered" evidence="2">
    <location>
        <begin position="70"/>
        <end position="89"/>
    </location>
</feature>
<dbReference type="Proteomes" id="UP001218218">
    <property type="component" value="Unassembled WGS sequence"/>
</dbReference>
<dbReference type="AlphaFoldDB" id="A0AAD7AG62"/>
<accession>A0AAD7AG62</accession>
<name>A0AAD7AG62_9AGAR</name>
<evidence type="ECO:0000256" key="2">
    <source>
        <dbReference type="SAM" id="MobiDB-lite"/>
    </source>
</evidence>
<feature type="compositionally biased region" description="Basic and acidic residues" evidence="2">
    <location>
        <begin position="106"/>
        <end position="118"/>
    </location>
</feature>
<sequence>MACTRLPLLASECGHSLCTRQTQAAKPEPLSHLQIAKAQVNLLSRERDELRGMVAKLEFAAAGQKRKACSDVSVSSTRTRDPRKRPRVLSPEEQLISDLKGQLSKATEESKERRDADARELASVQTCLKDMVGKTSANQELIRKLEADLDLKEKAVESKTNELSAAVTTISKLKNRVSYLEHDRQHLKADVSRYRARICKNQMQAPNFGLNAVAEWFSGITNPSCAS</sequence>
<protein>
    <submittedName>
        <fullName evidence="3">Uncharacterized protein</fullName>
    </submittedName>
</protein>
<evidence type="ECO:0000313" key="3">
    <source>
        <dbReference type="EMBL" id="KAJ7356918.1"/>
    </source>
</evidence>
<gene>
    <name evidence="3" type="ORF">DFH08DRAFT_932942</name>
</gene>